<feature type="chain" id="PRO_5011672197" evidence="1">
    <location>
        <begin position="31"/>
        <end position="202"/>
    </location>
</feature>
<proteinExistence type="predicted"/>
<protein>
    <submittedName>
        <fullName evidence="2">Uncharacterized protein</fullName>
    </submittedName>
</protein>
<evidence type="ECO:0000313" key="2">
    <source>
        <dbReference type="EMBL" id="SDD23328.1"/>
    </source>
</evidence>
<organism evidence="2 3">
    <name type="scientific">Paracidovorax valerianellae</name>
    <dbReference type="NCBI Taxonomy" id="187868"/>
    <lineage>
        <taxon>Bacteria</taxon>
        <taxon>Pseudomonadati</taxon>
        <taxon>Pseudomonadota</taxon>
        <taxon>Betaproteobacteria</taxon>
        <taxon>Burkholderiales</taxon>
        <taxon>Comamonadaceae</taxon>
        <taxon>Paracidovorax</taxon>
    </lineage>
</organism>
<dbReference type="PROSITE" id="PS51257">
    <property type="entry name" value="PROKAR_LIPOPROTEIN"/>
    <property type="match status" value="1"/>
</dbReference>
<sequence>MARIEARSRARTRIAAVCTVLFAAALAGCAQVPRNAGATPAPSYASGYFDRAPCVDRIGRCFDATIGGQPVEVIATREEFERLRTQLRALNGGVRDVYWIVRRPLGRAAALDVETVANDFGRAYVGEPREEADVTVYALDGQDLESETEHVASPDVRIGGRPAVVQQETLTQDTLPPGRYAFAIKYLGRANWDRKWVFLTVQ</sequence>
<dbReference type="RefSeq" id="WP_245711322.1">
    <property type="nucleotide sequence ID" value="NZ_FMZC01000005.1"/>
</dbReference>
<feature type="signal peptide" evidence="1">
    <location>
        <begin position="1"/>
        <end position="30"/>
    </location>
</feature>
<evidence type="ECO:0000313" key="3">
    <source>
        <dbReference type="Proteomes" id="UP000198781"/>
    </source>
</evidence>
<dbReference type="EMBL" id="FMZC01000005">
    <property type="protein sequence ID" value="SDD23328.1"/>
    <property type="molecule type" value="Genomic_DNA"/>
</dbReference>
<evidence type="ECO:0000256" key="1">
    <source>
        <dbReference type="SAM" id="SignalP"/>
    </source>
</evidence>
<gene>
    <name evidence="2" type="ORF">SAMN05192589_10545</name>
</gene>
<dbReference type="Proteomes" id="UP000198781">
    <property type="component" value="Unassembled WGS sequence"/>
</dbReference>
<reference evidence="2 3" key="1">
    <citation type="submission" date="2016-10" db="EMBL/GenBank/DDBJ databases">
        <authorList>
            <person name="de Groot N.N."/>
        </authorList>
    </citation>
    <scope>NUCLEOTIDE SEQUENCE [LARGE SCALE GENOMIC DNA]</scope>
    <source>
        <strain evidence="2 3">DSM 16619</strain>
    </source>
</reference>
<name>A0A1G6T2Q0_9BURK</name>
<dbReference type="AlphaFoldDB" id="A0A1G6T2Q0"/>
<dbReference type="STRING" id="187868.SAMN05192589_10545"/>
<keyword evidence="1" id="KW-0732">Signal</keyword>
<keyword evidence="3" id="KW-1185">Reference proteome</keyword>
<accession>A0A1G6T2Q0</accession>